<gene>
    <name evidence="2" type="ORF">EX30DRAFT_397937</name>
</gene>
<feature type="region of interest" description="Disordered" evidence="1">
    <location>
        <begin position="551"/>
        <end position="624"/>
    </location>
</feature>
<feature type="compositionally biased region" description="Polar residues" evidence="1">
    <location>
        <begin position="426"/>
        <end position="436"/>
    </location>
</feature>
<reference evidence="2 3" key="1">
    <citation type="submission" date="2019-04" db="EMBL/GenBank/DDBJ databases">
        <title>Comparative genomics and transcriptomics to analyze fruiting body development in filamentous ascomycetes.</title>
        <authorList>
            <consortium name="DOE Joint Genome Institute"/>
            <person name="Lutkenhaus R."/>
            <person name="Traeger S."/>
            <person name="Breuer J."/>
            <person name="Kuo A."/>
            <person name="Lipzen A."/>
            <person name="Pangilinan J."/>
            <person name="Dilworth D."/>
            <person name="Sandor L."/>
            <person name="Poggeler S."/>
            <person name="Barry K."/>
            <person name="Grigoriev I.V."/>
            <person name="Nowrousian M."/>
        </authorList>
    </citation>
    <scope>NUCLEOTIDE SEQUENCE [LARGE SCALE GENOMIC DNA]</scope>
    <source>
        <strain evidence="2 3">CBS 389.68</strain>
    </source>
</reference>
<feature type="region of interest" description="Disordered" evidence="1">
    <location>
        <begin position="189"/>
        <end position="227"/>
    </location>
</feature>
<feature type="region of interest" description="Disordered" evidence="1">
    <location>
        <begin position="270"/>
        <end position="289"/>
    </location>
</feature>
<feature type="compositionally biased region" description="Polar residues" evidence="1">
    <location>
        <begin position="1"/>
        <end position="19"/>
    </location>
</feature>
<evidence type="ECO:0000313" key="3">
    <source>
        <dbReference type="Proteomes" id="UP000298138"/>
    </source>
</evidence>
<keyword evidence="3" id="KW-1185">Reference proteome</keyword>
<dbReference type="AlphaFoldDB" id="A0A4S2MMW0"/>
<feature type="compositionally biased region" description="Polar residues" evidence="1">
    <location>
        <begin position="67"/>
        <end position="79"/>
    </location>
</feature>
<accession>A0A4S2MMW0</accession>
<dbReference type="Proteomes" id="UP000298138">
    <property type="component" value="Unassembled WGS sequence"/>
</dbReference>
<name>A0A4S2MMW0_9PEZI</name>
<feature type="region of interest" description="Disordered" evidence="1">
    <location>
        <begin position="1"/>
        <end position="109"/>
    </location>
</feature>
<dbReference type="OrthoDB" id="9975114at2759"/>
<evidence type="ECO:0000256" key="1">
    <source>
        <dbReference type="SAM" id="MobiDB-lite"/>
    </source>
</evidence>
<feature type="region of interest" description="Disordered" evidence="1">
    <location>
        <begin position="467"/>
        <end position="488"/>
    </location>
</feature>
<dbReference type="STRING" id="341454.A0A4S2MMW0"/>
<feature type="compositionally biased region" description="Polar residues" evidence="1">
    <location>
        <begin position="654"/>
        <end position="663"/>
    </location>
</feature>
<feature type="region of interest" description="Disordered" evidence="1">
    <location>
        <begin position="642"/>
        <end position="684"/>
    </location>
</feature>
<evidence type="ECO:0000313" key="2">
    <source>
        <dbReference type="EMBL" id="TGZ78305.1"/>
    </source>
</evidence>
<protein>
    <submittedName>
        <fullName evidence="2">Uncharacterized protein</fullName>
    </submittedName>
</protein>
<organism evidence="2 3">
    <name type="scientific">Ascodesmis nigricans</name>
    <dbReference type="NCBI Taxonomy" id="341454"/>
    <lineage>
        <taxon>Eukaryota</taxon>
        <taxon>Fungi</taxon>
        <taxon>Dikarya</taxon>
        <taxon>Ascomycota</taxon>
        <taxon>Pezizomycotina</taxon>
        <taxon>Pezizomycetes</taxon>
        <taxon>Pezizales</taxon>
        <taxon>Ascodesmidaceae</taxon>
        <taxon>Ascodesmis</taxon>
    </lineage>
</organism>
<feature type="compositionally biased region" description="Polar residues" evidence="1">
    <location>
        <begin position="551"/>
        <end position="561"/>
    </location>
</feature>
<dbReference type="InParanoid" id="A0A4S2MMW0"/>
<sequence>MFSRSTTNPSATAIPQSSTVRRRDSIISGPDTSKRSHGSPEMSRHALAAAQHAFVSGQHKPTRDPQLKQQTPVSNSCRSGLSEIDPNQVRPAYTRPPNLRFSRHGAPPESVSSLDYGAESLYSEITPPKSALSRFYPDYYNTYDDDNGTVIHRQSPLPQGSGSYPARMFREPSTSTLNTALRSMVAESFDDRTPTGTPEPISSTPSSFKRLGRSKSMMGRTSMRPAATDAQRLENRKSMSFLRGGTDFMPQSMKQHCIENKPRERMSFYTPSSARPMPEPSLFQDPTIGYRGRNDKGDWGALRWAMKRKARRITQVFGSVKGIFGKKKSYRGTEMIANIPEQHIISSRPHFGEYVPSISEDDGIEHERPITLQKIPMESREKPKIRSSYVVTRKPALHIVPSCEQIPSDVSSINEAHTTPERNTRETVSLSQRYDTGSTWSSNWNSTVTTQRPDLSDLNGKDEVFDRDTSTPAPGKGFQPLCLPPRPQRRDRINVDVRRLYSALVKKMDDSPPQLKPVPVRESFDGEVTTSALNLNIHPELARVFESRRSALSPNAGQQRPPTLRRTSRVTFTTSPDISPSPVAEVPKIWSNSNAHADMEPGSSDECPASVGSGSTDSAAKREAQHDEAIHAMTTGHALFRSASRRKREVSFAEPSTSHQTATCGVDNKPHQDTCSPETHLDDDIEEPSPLTQWNLQMLKHQAEYQNMSPEIQAWQTHHPEFSFPGDSNKENMPPSPPPVPYHSESFLPSRDTELHRPRSAAAYRHMNTSTPVRRTATAMGHTPIRTGLVARDVNLPSPPYPPVFRKTSLERTDSRISLSGRQSRASMKNFDVGEAVRRQFGPIAGDDESDLDDVDDHYHCHGGAFL</sequence>
<dbReference type="EMBL" id="ML220143">
    <property type="protein sequence ID" value="TGZ78305.1"/>
    <property type="molecule type" value="Genomic_DNA"/>
</dbReference>
<feature type="compositionally biased region" description="Polar residues" evidence="1">
    <location>
        <begin position="194"/>
        <end position="207"/>
    </location>
</feature>
<proteinExistence type="predicted"/>
<feature type="compositionally biased region" description="Polar residues" evidence="1">
    <location>
        <begin position="569"/>
        <end position="578"/>
    </location>
</feature>
<feature type="region of interest" description="Disordered" evidence="1">
    <location>
        <begin position="412"/>
        <end position="436"/>
    </location>
</feature>